<keyword evidence="3 4" id="KW-0597">Phosphoprotein</keyword>
<dbReference type="Proteomes" id="UP000078558">
    <property type="component" value="Chromosome I"/>
</dbReference>
<dbReference type="RefSeq" id="WP_067752675.1">
    <property type="nucleotide sequence ID" value="NZ_LT907988.1"/>
</dbReference>
<dbReference type="Gene3D" id="1.10.287.130">
    <property type="match status" value="1"/>
</dbReference>
<feature type="modified residue" description="4-aspartylphosphate" evidence="4">
    <location>
        <position position="53"/>
    </location>
</feature>
<evidence type="ECO:0000256" key="2">
    <source>
        <dbReference type="ARBA" id="ARBA00012438"/>
    </source>
</evidence>
<dbReference type="SMART" id="SM00387">
    <property type="entry name" value="HATPase_c"/>
    <property type="match status" value="1"/>
</dbReference>
<dbReference type="InterPro" id="IPR003661">
    <property type="entry name" value="HisK_dim/P_dom"/>
</dbReference>
<gene>
    <name evidence="7" type="ORF">ODI_00281</name>
    <name evidence="8" type="ORF">ODI_R0874</name>
</gene>
<dbReference type="InterPro" id="IPR004358">
    <property type="entry name" value="Sig_transdc_His_kin-like_C"/>
</dbReference>
<evidence type="ECO:0000256" key="1">
    <source>
        <dbReference type="ARBA" id="ARBA00000085"/>
    </source>
</evidence>
<feature type="domain" description="Response regulatory" evidence="6">
    <location>
        <begin position="4"/>
        <end position="121"/>
    </location>
</feature>
<reference evidence="7 9" key="1">
    <citation type="submission" date="2016-06" db="EMBL/GenBank/DDBJ databases">
        <authorList>
            <person name="Kjaerup R.B."/>
            <person name="Dalgaard T.S."/>
            <person name="Juul-Madsen H.R."/>
        </authorList>
    </citation>
    <scope>NUCLEOTIDE SEQUENCE [LARGE SCALE GENOMIC DNA]</scope>
    <source>
        <strain evidence="7">Orrdi1</strain>
    </source>
</reference>
<dbReference type="CDD" id="cd00075">
    <property type="entry name" value="HATPase"/>
    <property type="match status" value="1"/>
</dbReference>
<dbReference type="PANTHER" id="PTHR43547:SF2">
    <property type="entry name" value="HYBRID SIGNAL TRANSDUCTION HISTIDINE KINASE C"/>
    <property type="match status" value="1"/>
</dbReference>
<dbReference type="Pfam" id="PF02518">
    <property type="entry name" value="HATPase_c"/>
    <property type="match status" value="1"/>
</dbReference>
<dbReference type="EC" id="2.7.13.3" evidence="2"/>
<dbReference type="STRING" id="1851544.ODI_00281"/>
<dbReference type="SMART" id="SM00388">
    <property type="entry name" value="HisKA"/>
    <property type="match status" value="1"/>
</dbReference>
<protein>
    <recommendedName>
        <fullName evidence="2">histidine kinase</fullName>
        <ecNumber evidence="2">2.7.13.3</ecNumber>
    </recommendedName>
</protein>
<dbReference type="Pfam" id="PF00072">
    <property type="entry name" value="Response_reg"/>
    <property type="match status" value="1"/>
</dbReference>
<organism evidence="7 9">
    <name type="scientific">Orrella dioscoreae</name>
    <dbReference type="NCBI Taxonomy" id="1851544"/>
    <lineage>
        <taxon>Bacteria</taxon>
        <taxon>Pseudomonadati</taxon>
        <taxon>Pseudomonadota</taxon>
        <taxon>Betaproteobacteria</taxon>
        <taxon>Burkholderiales</taxon>
        <taxon>Alcaligenaceae</taxon>
        <taxon>Orrella</taxon>
    </lineage>
</organism>
<dbReference type="SMART" id="SM00448">
    <property type="entry name" value="REC"/>
    <property type="match status" value="1"/>
</dbReference>
<proteinExistence type="predicted"/>
<dbReference type="GO" id="GO:0000155">
    <property type="term" value="F:phosphorelay sensor kinase activity"/>
    <property type="evidence" value="ECO:0007669"/>
    <property type="project" value="InterPro"/>
</dbReference>
<reference evidence="8 9" key="2">
    <citation type="submission" date="2017-08" db="EMBL/GenBank/DDBJ databases">
        <authorList>
            <person name="de Groot N.N."/>
        </authorList>
    </citation>
    <scope>NUCLEOTIDE SEQUENCE [LARGE SCALE GENOMIC DNA]</scope>
    <source>
        <strain evidence="8">Orrdi1</strain>
    </source>
</reference>
<evidence type="ECO:0000313" key="8">
    <source>
        <dbReference type="EMBL" id="SOE47498.1"/>
    </source>
</evidence>
<dbReference type="PROSITE" id="PS50110">
    <property type="entry name" value="RESPONSE_REGULATORY"/>
    <property type="match status" value="1"/>
</dbReference>
<dbReference type="EMBL" id="FLRC01000015">
    <property type="protein sequence ID" value="SBT25182.1"/>
    <property type="molecule type" value="Genomic_DNA"/>
</dbReference>
<dbReference type="Pfam" id="PF00512">
    <property type="entry name" value="HisKA"/>
    <property type="match status" value="1"/>
</dbReference>
<dbReference type="InterPro" id="IPR036097">
    <property type="entry name" value="HisK_dim/P_sf"/>
</dbReference>
<dbReference type="AlphaFoldDB" id="A0A1C3K0Z2"/>
<keyword evidence="7" id="KW-0675">Receptor</keyword>
<dbReference type="PRINTS" id="PR00344">
    <property type="entry name" value="BCTRLSENSOR"/>
</dbReference>
<dbReference type="CDD" id="cd00082">
    <property type="entry name" value="HisKA"/>
    <property type="match status" value="1"/>
</dbReference>
<dbReference type="EMBL" id="LT907988">
    <property type="protein sequence ID" value="SOE47498.1"/>
    <property type="molecule type" value="Genomic_DNA"/>
</dbReference>
<dbReference type="InterPro" id="IPR011006">
    <property type="entry name" value="CheY-like_superfamily"/>
</dbReference>
<evidence type="ECO:0000256" key="3">
    <source>
        <dbReference type="ARBA" id="ARBA00022553"/>
    </source>
</evidence>
<feature type="domain" description="Histidine kinase" evidence="5">
    <location>
        <begin position="150"/>
        <end position="359"/>
    </location>
</feature>
<accession>A0A1C3K0Z2</accession>
<sequence>MNINVLVVDDISQNLVAIDALLARPGLTVLQASSGTEALELLLTHEVALALIDVQMPGMDGFELAGLIRGSDRTRNVPLIFLTAASREPQTSFRGYEAGAVDFLYKPIDRHVLLSKVNVFVELHTQRQQLATQLEALQQALHMNDLFTAVLGHDLRNPLSAVVSGAVLLQRVSEDGSVQSVAQRIEAAATRMNRMVSQLLDVARIRADGLVLARSETDYGQLCHTIVDELVSANPERQVDIQVQGNVRGPADVDRLSQVISNLVGNALKHGAPDAPVRLDVDGTDPARIVVQVANRGAIPPDRMSHLFEPFRAGLNEARREGLGLGLYIVKRFIDAHGGEVSARSDAETGTVFELVLPR</sequence>
<dbReference type="PANTHER" id="PTHR43547">
    <property type="entry name" value="TWO-COMPONENT HISTIDINE KINASE"/>
    <property type="match status" value="1"/>
</dbReference>
<evidence type="ECO:0000259" key="6">
    <source>
        <dbReference type="PROSITE" id="PS50110"/>
    </source>
</evidence>
<evidence type="ECO:0000259" key="5">
    <source>
        <dbReference type="PROSITE" id="PS50109"/>
    </source>
</evidence>
<dbReference type="Gene3D" id="3.30.565.10">
    <property type="entry name" value="Histidine kinase-like ATPase, C-terminal domain"/>
    <property type="match status" value="1"/>
</dbReference>
<dbReference type="SUPFAM" id="SSF55874">
    <property type="entry name" value="ATPase domain of HSP90 chaperone/DNA topoisomerase II/histidine kinase"/>
    <property type="match status" value="1"/>
</dbReference>
<dbReference type="InterPro" id="IPR001789">
    <property type="entry name" value="Sig_transdc_resp-reg_receiver"/>
</dbReference>
<dbReference type="KEGG" id="odi:ODI_R0874"/>
<evidence type="ECO:0000313" key="9">
    <source>
        <dbReference type="Proteomes" id="UP000078558"/>
    </source>
</evidence>
<keyword evidence="9" id="KW-1185">Reference proteome</keyword>
<dbReference type="OrthoDB" id="9812260at2"/>
<dbReference type="SUPFAM" id="SSF47384">
    <property type="entry name" value="Homodimeric domain of signal transducing histidine kinase"/>
    <property type="match status" value="1"/>
</dbReference>
<dbReference type="PROSITE" id="PS50109">
    <property type="entry name" value="HIS_KIN"/>
    <property type="match status" value="1"/>
</dbReference>
<dbReference type="SUPFAM" id="SSF52172">
    <property type="entry name" value="CheY-like"/>
    <property type="match status" value="1"/>
</dbReference>
<dbReference type="InterPro" id="IPR036890">
    <property type="entry name" value="HATPase_C_sf"/>
</dbReference>
<evidence type="ECO:0000256" key="4">
    <source>
        <dbReference type="PROSITE-ProRule" id="PRU00169"/>
    </source>
</evidence>
<name>A0A1C3K0Z2_9BURK</name>
<evidence type="ECO:0000313" key="7">
    <source>
        <dbReference type="EMBL" id="SBT25182.1"/>
    </source>
</evidence>
<dbReference type="Gene3D" id="3.40.50.2300">
    <property type="match status" value="1"/>
</dbReference>
<comment type="catalytic activity">
    <reaction evidence="1">
        <text>ATP + protein L-histidine = ADP + protein N-phospho-L-histidine.</text>
        <dbReference type="EC" id="2.7.13.3"/>
    </reaction>
</comment>
<dbReference type="InterPro" id="IPR003594">
    <property type="entry name" value="HATPase_dom"/>
</dbReference>
<dbReference type="InterPro" id="IPR005467">
    <property type="entry name" value="His_kinase_dom"/>
</dbReference>